<comment type="caution">
    <text evidence="1">The sequence shown here is derived from an EMBL/GenBank/DDBJ whole genome shotgun (WGS) entry which is preliminary data.</text>
</comment>
<keyword evidence="2" id="KW-1185">Reference proteome</keyword>
<evidence type="ECO:0000313" key="1">
    <source>
        <dbReference type="EMBL" id="GKT28253.1"/>
    </source>
</evidence>
<dbReference type="Proteomes" id="UP001057375">
    <property type="component" value="Unassembled WGS sequence"/>
</dbReference>
<protein>
    <submittedName>
        <fullName evidence="1">WbqC-like protein family like protein</fullName>
    </submittedName>
</protein>
<dbReference type="Pfam" id="PF08889">
    <property type="entry name" value="WbqC"/>
    <property type="match status" value="1"/>
</dbReference>
<gene>
    <name evidence="1" type="ORF">ADUPG1_000539</name>
</gene>
<name>A0ABQ5K770_9EUKA</name>
<evidence type="ECO:0000313" key="2">
    <source>
        <dbReference type="Proteomes" id="UP001057375"/>
    </source>
</evidence>
<organism evidence="1 2">
    <name type="scientific">Aduncisulcus paluster</name>
    <dbReference type="NCBI Taxonomy" id="2918883"/>
    <lineage>
        <taxon>Eukaryota</taxon>
        <taxon>Metamonada</taxon>
        <taxon>Carpediemonas-like organisms</taxon>
        <taxon>Aduncisulcus</taxon>
    </lineage>
</organism>
<accession>A0ABQ5K770</accession>
<dbReference type="InterPro" id="IPR014985">
    <property type="entry name" value="WbqC"/>
</dbReference>
<sequence length="220" mass="25402">MGYFYKMALADVYVILDHVQFKKRYFENRNKILTSTGKARWLSVPVLSKGKYLQAINEVEIDDSRSWRKKFLETIRHSYHQTSFFSSLFAKIEAILQGFDNPRLIDLNMAFIHMIRNELEITTPLVYSSEILNPPLETAPKASDLILELCLKVGASQYICGPFGCRYLTLDDFDRNGINIEWLTYDPPQYKQHVPGFMSHLSTLDALFNHGPAVRKLMVG</sequence>
<dbReference type="EMBL" id="BQXS01000201">
    <property type="protein sequence ID" value="GKT28253.1"/>
    <property type="molecule type" value="Genomic_DNA"/>
</dbReference>
<proteinExistence type="predicted"/>
<reference evidence="1" key="1">
    <citation type="submission" date="2022-03" db="EMBL/GenBank/DDBJ databases">
        <title>Draft genome sequence of Aduncisulcus paluster, a free-living microaerophilic Fornicata.</title>
        <authorList>
            <person name="Yuyama I."/>
            <person name="Kume K."/>
            <person name="Tamura T."/>
            <person name="Inagaki Y."/>
            <person name="Hashimoto T."/>
        </authorList>
    </citation>
    <scope>NUCLEOTIDE SEQUENCE</scope>
    <source>
        <strain evidence="1">NY0171</strain>
    </source>
</reference>